<accession>A0A1F7H0V6</accession>
<proteinExistence type="inferred from homology"/>
<dbReference type="GO" id="GO:0004803">
    <property type="term" value="F:transposase activity"/>
    <property type="evidence" value="ECO:0007669"/>
    <property type="project" value="InterPro"/>
</dbReference>
<dbReference type="Pfam" id="PF00872">
    <property type="entry name" value="Transposase_mut"/>
    <property type="match status" value="1"/>
</dbReference>
<sequence length="344" mass="40401">MGHMKKYSCPHCQTTTSVIRKTKRGKSIRYFCKACTKYFSISPHFFNTIALLNDHLDGLSFRKLAAKYNISKSHAWDICNEQLQRLPDNNQFTHKYCSRFSSTLVVDGKYFKVKGKKYGYCLLWGVDYFRHDIPISIVAPSENYHNWARYFSYYRIISDHPELLVCDDNVNIKMAARARFPAVTIQTCTNHFKENIRRTLKTRSDDTYKPFMRSIEAILAHKRTDADMFKQLQNLWDTHQHDPVCLSVLANIQKYYHELTGYRGIPGSPTTTNIIESLNSHLQARLKPLRSFENVRHAKLWLNGYVLRRRYTKWTDCKGKFRNLNGKRGVDMTKKHGIVLPTYF</sequence>
<dbReference type="GO" id="GO:0006313">
    <property type="term" value="P:DNA transposition"/>
    <property type="evidence" value="ECO:0007669"/>
    <property type="project" value="InterPro"/>
</dbReference>
<evidence type="ECO:0000313" key="6">
    <source>
        <dbReference type="EMBL" id="OGK24821.1"/>
    </source>
</evidence>
<dbReference type="InterPro" id="IPR001207">
    <property type="entry name" value="Transposase_mutator"/>
</dbReference>
<evidence type="ECO:0008006" key="8">
    <source>
        <dbReference type="Google" id="ProtNLM"/>
    </source>
</evidence>
<dbReference type="EMBL" id="MFZM01000001">
    <property type="protein sequence ID" value="OGK24821.1"/>
    <property type="molecule type" value="Genomic_DNA"/>
</dbReference>
<protein>
    <recommendedName>
        <fullName evidence="8">MULE transposase domain-containing protein</fullName>
    </recommendedName>
</protein>
<comment type="similarity">
    <text evidence="2">Belongs to the transposase mutator family.</text>
</comment>
<evidence type="ECO:0000313" key="7">
    <source>
        <dbReference type="Proteomes" id="UP000177159"/>
    </source>
</evidence>
<keyword evidence="5" id="KW-0233">DNA recombination</keyword>
<dbReference type="AlphaFoldDB" id="A0A1F7H0V6"/>
<evidence type="ECO:0000256" key="1">
    <source>
        <dbReference type="ARBA" id="ARBA00002190"/>
    </source>
</evidence>
<evidence type="ECO:0000256" key="5">
    <source>
        <dbReference type="ARBA" id="ARBA00023172"/>
    </source>
</evidence>
<evidence type="ECO:0000256" key="3">
    <source>
        <dbReference type="ARBA" id="ARBA00022578"/>
    </source>
</evidence>
<comment type="function">
    <text evidence="1">Required for the transposition of the insertion element.</text>
</comment>
<dbReference type="Proteomes" id="UP000177159">
    <property type="component" value="Unassembled WGS sequence"/>
</dbReference>
<keyword evidence="3" id="KW-0815">Transposition</keyword>
<evidence type="ECO:0000256" key="4">
    <source>
        <dbReference type="ARBA" id="ARBA00023125"/>
    </source>
</evidence>
<evidence type="ECO:0000256" key="2">
    <source>
        <dbReference type="ARBA" id="ARBA00010961"/>
    </source>
</evidence>
<gene>
    <name evidence="6" type="ORF">A3C24_00805</name>
</gene>
<organism evidence="6 7">
    <name type="scientific">Candidatus Roizmanbacteria bacterium RIFCSPHIGHO2_02_FULL_37_24</name>
    <dbReference type="NCBI Taxonomy" id="1802037"/>
    <lineage>
        <taxon>Bacteria</taxon>
        <taxon>Candidatus Roizmaniibacteriota</taxon>
    </lineage>
</organism>
<reference evidence="6 7" key="1">
    <citation type="journal article" date="2016" name="Nat. Commun.">
        <title>Thousands of microbial genomes shed light on interconnected biogeochemical processes in an aquifer system.</title>
        <authorList>
            <person name="Anantharaman K."/>
            <person name="Brown C.T."/>
            <person name="Hug L.A."/>
            <person name="Sharon I."/>
            <person name="Castelle C.J."/>
            <person name="Probst A.J."/>
            <person name="Thomas B.C."/>
            <person name="Singh A."/>
            <person name="Wilkins M.J."/>
            <person name="Karaoz U."/>
            <person name="Brodie E.L."/>
            <person name="Williams K.H."/>
            <person name="Hubbard S.S."/>
            <person name="Banfield J.F."/>
        </authorList>
    </citation>
    <scope>NUCLEOTIDE SEQUENCE [LARGE SCALE GENOMIC DNA]</scope>
</reference>
<keyword evidence="4" id="KW-0238">DNA-binding</keyword>
<comment type="caution">
    <text evidence="6">The sequence shown here is derived from an EMBL/GenBank/DDBJ whole genome shotgun (WGS) entry which is preliminary data.</text>
</comment>
<dbReference type="GO" id="GO:0003677">
    <property type="term" value="F:DNA binding"/>
    <property type="evidence" value="ECO:0007669"/>
    <property type="project" value="UniProtKB-KW"/>
</dbReference>
<name>A0A1F7H0V6_9BACT</name>